<protein>
    <submittedName>
        <fullName evidence="1">Uncharacterized protein</fullName>
    </submittedName>
</protein>
<dbReference type="AlphaFoldDB" id="A0A327VJE5"/>
<name>A0A327VJE5_9BACT</name>
<dbReference type="Proteomes" id="UP000249819">
    <property type="component" value="Unassembled WGS sequence"/>
</dbReference>
<proteinExistence type="predicted"/>
<dbReference type="RefSeq" id="WP_111595494.1">
    <property type="nucleotide sequence ID" value="NZ_QLMA01000014.1"/>
</dbReference>
<gene>
    <name evidence="1" type="ORF">CLV59_1142</name>
</gene>
<accession>A0A327VJE5</accession>
<comment type="caution">
    <text evidence="1">The sequence shown here is derived from an EMBL/GenBank/DDBJ whole genome shotgun (WGS) entry which is preliminary data.</text>
</comment>
<dbReference type="EMBL" id="QLMA01000014">
    <property type="protein sequence ID" value="RAJ72800.1"/>
    <property type="molecule type" value="Genomic_DNA"/>
</dbReference>
<dbReference type="OrthoDB" id="2503268at2"/>
<organism evidence="1 2">
    <name type="scientific">Chitinophaga dinghuensis</name>
    <dbReference type="NCBI Taxonomy" id="1539050"/>
    <lineage>
        <taxon>Bacteria</taxon>
        <taxon>Pseudomonadati</taxon>
        <taxon>Bacteroidota</taxon>
        <taxon>Chitinophagia</taxon>
        <taxon>Chitinophagales</taxon>
        <taxon>Chitinophagaceae</taxon>
        <taxon>Chitinophaga</taxon>
    </lineage>
</organism>
<evidence type="ECO:0000313" key="1">
    <source>
        <dbReference type="EMBL" id="RAJ72800.1"/>
    </source>
</evidence>
<keyword evidence="2" id="KW-1185">Reference proteome</keyword>
<evidence type="ECO:0000313" key="2">
    <source>
        <dbReference type="Proteomes" id="UP000249819"/>
    </source>
</evidence>
<sequence length="380" mass="41087">MINTDEMDVYIRTFLARDPNGTFVPVSEFPSNTPFNLSWGSNGTYYQVYEKANPTPVYEGKDSTFLMKGIASATTFTLVAYLGQLVAYSSLTITVSNPVLSPESMEVYNDARVNGTLSARQTVSDAVRTSFLTVQDLSTLSRVNVTDSLTMPATIFAPNSSITGNVGINGKLFCQDSFNTSNADAYMFGRGSRANINETSPAGIINIAPADGFLLATVPPPAYIGSGATFGPVYDNASIGIWFEGATCWYVATGAYVKTAKGNGMDGGQWMCTPICIPLKRGTRWMYKLNNDNLNKQKIPGLLTWVPIGLSDTIINTANGANTSEDLMIPDFPETAAPSSNMQQNKKNKAVAFLNSLEKVIGKNIAVEDKHILSEQLMEI</sequence>
<reference evidence="1 2" key="1">
    <citation type="submission" date="2018-06" db="EMBL/GenBank/DDBJ databases">
        <title>Genomic Encyclopedia of Archaeal and Bacterial Type Strains, Phase II (KMG-II): from individual species to whole genera.</title>
        <authorList>
            <person name="Goeker M."/>
        </authorList>
    </citation>
    <scope>NUCLEOTIDE SEQUENCE [LARGE SCALE GENOMIC DNA]</scope>
    <source>
        <strain evidence="1 2">DSM 29821</strain>
    </source>
</reference>